<evidence type="ECO:0000313" key="7">
    <source>
        <dbReference type="EMBL" id="NJB68335.1"/>
    </source>
</evidence>
<evidence type="ECO:0000256" key="5">
    <source>
        <dbReference type="ARBA" id="ARBA00023014"/>
    </source>
</evidence>
<accession>A0A846QSC0</accession>
<organism evidence="7 8">
    <name type="scientific">Desulfobaculum xiamenense</name>
    <dbReference type="NCBI Taxonomy" id="995050"/>
    <lineage>
        <taxon>Bacteria</taxon>
        <taxon>Pseudomonadati</taxon>
        <taxon>Thermodesulfobacteriota</taxon>
        <taxon>Desulfovibrionia</taxon>
        <taxon>Desulfovibrionales</taxon>
        <taxon>Desulfovibrionaceae</taxon>
        <taxon>Desulfobaculum</taxon>
    </lineage>
</organism>
<evidence type="ECO:0000256" key="2">
    <source>
        <dbReference type="ARBA" id="ARBA00022723"/>
    </source>
</evidence>
<dbReference type="Gene3D" id="3.30.70.20">
    <property type="match status" value="1"/>
</dbReference>
<dbReference type="GO" id="GO:0051536">
    <property type="term" value="F:iron-sulfur cluster binding"/>
    <property type="evidence" value="ECO:0007669"/>
    <property type="project" value="UniProtKB-KW"/>
</dbReference>
<dbReference type="AlphaFoldDB" id="A0A846QSC0"/>
<dbReference type="SUPFAM" id="SSF55469">
    <property type="entry name" value="FMN-dependent nitroreductase-like"/>
    <property type="match status" value="1"/>
</dbReference>
<dbReference type="InterPro" id="IPR000415">
    <property type="entry name" value="Nitroreductase-like"/>
</dbReference>
<dbReference type="InterPro" id="IPR029479">
    <property type="entry name" value="Nitroreductase"/>
</dbReference>
<feature type="domain" description="4Fe-4S ferredoxin-type" evidence="6">
    <location>
        <begin position="39"/>
        <end position="69"/>
    </location>
</feature>
<dbReference type="Pfam" id="PF00881">
    <property type="entry name" value="Nitroreductase"/>
    <property type="match status" value="1"/>
</dbReference>
<keyword evidence="2" id="KW-0479">Metal-binding</keyword>
<keyword evidence="5" id="KW-0411">Iron-sulfur</keyword>
<evidence type="ECO:0000313" key="8">
    <source>
        <dbReference type="Proteomes" id="UP000580856"/>
    </source>
</evidence>
<dbReference type="Gene3D" id="3.40.109.10">
    <property type="entry name" value="NADH Oxidase"/>
    <property type="match status" value="1"/>
</dbReference>
<dbReference type="InterPro" id="IPR017896">
    <property type="entry name" value="4Fe4S_Fe-S-bd"/>
</dbReference>
<keyword evidence="8" id="KW-1185">Reference proteome</keyword>
<dbReference type="GO" id="GO:0046872">
    <property type="term" value="F:metal ion binding"/>
    <property type="evidence" value="ECO:0007669"/>
    <property type="project" value="UniProtKB-KW"/>
</dbReference>
<evidence type="ECO:0000256" key="1">
    <source>
        <dbReference type="ARBA" id="ARBA00007118"/>
    </source>
</evidence>
<proteinExistence type="inferred from homology"/>
<dbReference type="InterPro" id="IPR017900">
    <property type="entry name" value="4Fe4S_Fe_S_CS"/>
</dbReference>
<gene>
    <name evidence="7" type="ORF">GGQ74_002008</name>
</gene>
<dbReference type="SUPFAM" id="SSF54862">
    <property type="entry name" value="4Fe-4S ferredoxins"/>
    <property type="match status" value="1"/>
</dbReference>
<dbReference type="GO" id="GO:0016491">
    <property type="term" value="F:oxidoreductase activity"/>
    <property type="evidence" value="ECO:0007669"/>
    <property type="project" value="UniProtKB-KW"/>
</dbReference>
<dbReference type="EMBL" id="JAATJA010000002">
    <property type="protein sequence ID" value="NJB68335.1"/>
    <property type="molecule type" value="Genomic_DNA"/>
</dbReference>
<sequence>MQEFESPIIIDAEKCVACGLCAKDCPLGVIVVDKEAGSAAPHPKRAERCFACGHCMAVCPTGAIRLSRFGGREAIPVRSELAVTLDQVEQFMRSRRSVRAFKAQALERAVLERLMGVTAYAPSGHNERKVEWAVVATPEAVQTVSRMVADWMQLKVDEKHPLVQSLHLRGVVRACRAGADLICRNAPALALAHAPREGATPAEDAVIAASHVELAAHAAGLGACWAGYVTHAVNGHQPLAEYLGIPEGHVVYATLMLGHPAVRYAAIPPREMGGVNWVE</sequence>
<keyword evidence="3" id="KW-0560">Oxidoreductase</keyword>
<comment type="caution">
    <text evidence="7">The sequence shown here is derived from an EMBL/GenBank/DDBJ whole genome shotgun (WGS) entry which is preliminary data.</text>
</comment>
<reference evidence="7 8" key="1">
    <citation type="submission" date="2020-03" db="EMBL/GenBank/DDBJ databases">
        <title>Genomic Encyclopedia of Type Strains, Phase IV (KMG-IV): sequencing the most valuable type-strain genomes for metagenomic binning, comparative biology and taxonomic classification.</title>
        <authorList>
            <person name="Goeker M."/>
        </authorList>
    </citation>
    <scope>NUCLEOTIDE SEQUENCE [LARGE SCALE GENOMIC DNA]</scope>
    <source>
        <strain evidence="7 8">DSM 24233</strain>
    </source>
</reference>
<evidence type="ECO:0000256" key="4">
    <source>
        <dbReference type="ARBA" id="ARBA00023004"/>
    </source>
</evidence>
<dbReference type="PROSITE" id="PS00198">
    <property type="entry name" value="4FE4S_FER_1"/>
    <property type="match status" value="2"/>
</dbReference>
<keyword evidence="4" id="KW-0408">Iron</keyword>
<dbReference type="CDD" id="cd02143">
    <property type="entry name" value="nitroreductase_FeS-like"/>
    <property type="match status" value="1"/>
</dbReference>
<evidence type="ECO:0000259" key="6">
    <source>
        <dbReference type="PROSITE" id="PS51379"/>
    </source>
</evidence>
<dbReference type="Pfam" id="PF13187">
    <property type="entry name" value="Fer4_9"/>
    <property type="match status" value="1"/>
</dbReference>
<evidence type="ECO:0000256" key="3">
    <source>
        <dbReference type="ARBA" id="ARBA00023002"/>
    </source>
</evidence>
<protein>
    <submittedName>
        <fullName evidence="7">Nitroreductase/NAD-dependent dihydropyrimidine dehydrogenase PreA subunit</fullName>
    </submittedName>
</protein>
<name>A0A846QSC0_9BACT</name>
<dbReference type="PANTHER" id="PTHR43673:SF10">
    <property type="entry name" value="NADH DEHYDROGENASE_NAD(P)H NITROREDUCTASE XCC3605-RELATED"/>
    <property type="match status" value="1"/>
</dbReference>
<dbReference type="RefSeq" id="WP_167941411.1">
    <property type="nucleotide sequence ID" value="NZ_JAATJA010000002.1"/>
</dbReference>
<feature type="domain" description="4Fe-4S ferredoxin-type" evidence="6">
    <location>
        <begin position="6"/>
        <end position="35"/>
    </location>
</feature>
<comment type="similarity">
    <text evidence="1">Belongs to the nitroreductase family.</text>
</comment>
<dbReference type="PROSITE" id="PS51379">
    <property type="entry name" value="4FE4S_FER_2"/>
    <property type="match status" value="2"/>
</dbReference>
<dbReference type="PANTHER" id="PTHR43673">
    <property type="entry name" value="NAD(P)H NITROREDUCTASE YDGI-RELATED"/>
    <property type="match status" value="1"/>
</dbReference>
<dbReference type="Proteomes" id="UP000580856">
    <property type="component" value="Unassembled WGS sequence"/>
</dbReference>